<evidence type="ECO:0000313" key="3">
    <source>
        <dbReference type="Proteomes" id="UP000001822"/>
    </source>
</evidence>
<dbReference type="Proteomes" id="UP000001822">
    <property type="component" value="Chromosome"/>
</dbReference>
<keyword evidence="1" id="KW-0472">Membrane</keyword>
<evidence type="ECO:0008006" key="4">
    <source>
        <dbReference type="Google" id="ProtNLM"/>
    </source>
</evidence>
<feature type="transmembrane region" description="Helical" evidence="1">
    <location>
        <begin position="89"/>
        <end position="110"/>
    </location>
</feature>
<dbReference type="EMBL" id="CP000383">
    <property type="protein sequence ID" value="ABG58009.1"/>
    <property type="molecule type" value="Genomic_DNA"/>
</dbReference>
<reference evidence="2 3" key="1">
    <citation type="journal article" date="2007" name="Appl. Environ. Microbiol.">
        <title>Genome sequence of the cellulolytic gliding bacterium Cytophaga hutchinsonii.</title>
        <authorList>
            <person name="Xie G."/>
            <person name="Bruce D.C."/>
            <person name="Challacombe J.F."/>
            <person name="Chertkov O."/>
            <person name="Detter J.C."/>
            <person name="Gilna P."/>
            <person name="Han C.S."/>
            <person name="Lucas S."/>
            <person name="Misra M."/>
            <person name="Myers G.L."/>
            <person name="Richardson P."/>
            <person name="Tapia R."/>
            <person name="Thayer N."/>
            <person name="Thompson L.S."/>
            <person name="Brettin T.S."/>
            <person name="Henrissat B."/>
            <person name="Wilson D.B."/>
            <person name="McBride M.J."/>
        </authorList>
    </citation>
    <scope>NUCLEOTIDE SEQUENCE [LARGE SCALE GENOMIC DNA]</scope>
    <source>
        <strain evidence="3">ATCC 33406 / DSM 1761 / CIP 103989 / NBRC 15051 / NCIMB 9469 / D465</strain>
    </source>
</reference>
<keyword evidence="1" id="KW-1133">Transmembrane helix</keyword>
<keyword evidence="3" id="KW-1185">Reference proteome</keyword>
<feature type="transmembrane region" description="Helical" evidence="1">
    <location>
        <begin position="59"/>
        <end position="77"/>
    </location>
</feature>
<dbReference type="OrthoDB" id="9914885at2"/>
<protein>
    <recommendedName>
        <fullName evidence="4">Transmembrane protein</fullName>
    </recommendedName>
</protein>
<organism evidence="2 3">
    <name type="scientific">Cytophaga hutchinsonii (strain ATCC 33406 / DSM 1761 / CIP 103989 / NBRC 15051 / NCIMB 9469 / D465)</name>
    <dbReference type="NCBI Taxonomy" id="269798"/>
    <lineage>
        <taxon>Bacteria</taxon>
        <taxon>Pseudomonadati</taxon>
        <taxon>Bacteroidota</taxon>
        <taxon>Cytophagia</taxon>
        <taxon>Cytophagales</taxon>
        <taxon>Cytophagaceae</taxon>
        <taxon>Cytophaga</taxon>
    </lineage>
</organism>
<accession>A0A6N4SP00</accession>
<evidence type="ECO:0000313" key="2">
    <source>
        <dbReference type="EMBL" id="ABG58009.1"/>
    </source>
</evidence>
<evidence type="ECO:0000256" key="1">
    <source>
        <dbReference type="SAM" id="Phobius"/>
    </source>
</evidence>
<gene>
    <name evidence="2" type="ordered locus">CHU_0722</name>
</gene>
<feature type="transmembrane region" description="Helical" evidence="1">
    <location>
        <begin position="34"/>
        <end position="52"/>
    </location>
</feature>
<feature type="transmembrane region" description="Helical" evidence="1">
    <location>
        <begin position="7"/>
        <end position="28"/>
    </location>
</feature>
<name>A0A6N4SP00_CYTH3</name>
<dbReference type="KEGG" id="chu:CHU_0722"/>
<dbReference type="RefSeq" id="WP_011584125.1">
    <property type="nucleotide sequence ID" value="NC_008255.1"/>
</dbReference>
<keyword evidence="1" id="KW-0812">Transmembrane</keyword>
<dbReference type="AlphaFoldDB" id="A0A6N4SP00"/>
<sequence>MKKEINYAVVGLIIVSIIIQMFGLGNFYVYRTMLGLYSLTCLYLLWAFYAEGKKKSGSGVLNSFSLIFTGTLIAIQVMSVTVDLSGVEYVLLSVAFTGISLSLLFMNDLLKD</sequence>
<proteinExistence type="predicted"/>